<evidence type="ECO:0000313" key="2">
    <source>
        <dbReference type="EMBL" id="REL29334.1"/>
    </source>
</evidence>
<dbReference type="EMBL" id="QUOT01000001">
    <property type="protein sequence ID" value="REL29334.1"/>
    <property type="molecule type" value="Genomic_DNA"/>
</dbReference>
<dbReference type="InterPro" id="IPR007024">
    <property type="entry name" value="BLUF_domain"/>
</dbReference>
<dbReference type="GO" id="GO:0071949">
    <property type="term" value="F:FAD binding"/>
    <property type="evidence" value="ECO:0007669"/>
    <property type="project" value="InterPro"/>
</dbReference>
<accession>A0A3E0TXZ4</accession>
<dbReference type="RefSeq" id="WP_116013178.1">
    <property type="nucleotide sequence ID" value="NZ_QUOT01000001.1"/>
</dbReference>
<dbReference type="GO" id="GO:0009882">
    <property type="term" value="F:blue light photoreceptor activity"/>
    <property type="evidence" value="ECO:0007669"/>
    <property type="project" value="InterPro"/>
</dbReference>
<dbReference type="SMART" id="SM01034">
    <property type="entry name" value="BLUF"/>
    <property type="match status" value="1"/>
</dbReference>
<organism evidence="2 3">
    <name type="scientific">Thalassotalea euphylliae</name>
    <dbReference type="NCBI Taxonomy" id="1655234"/>
    <lineage>
        <taxon>Bacteria</taxon>
        <taxon>Pseudomonadati</taxon>
        <taxon>Pseudomonadota</taxon>
        <taxon>Gammaproteobacteria</taxon>
        <taxon>Alteromonadales</taxon>
        <taxon>Colwelliaceae</taxon>
        <taxon>Thalassotalea</taxon>
    </lineage>
</organism>
<dbReference type="PROSITE" id="PS50925">
    <property type="entry name" value="BLUF"/>
    <property type="match status" value="1"/>
</dbReference>
<reference evidence="3" key="1">
    <citation type="submission" date="2018-08" db="EMBL/GenBank/DDBJ databases">
        <title>Thalassotalea euphylliae genome.</title>
        <authorList>
            <person name="Summers S."/>
            <person name="Rice S.A."/>
            <person name="Freckelton M.L."/>
            <person name="Nedved B.T."/>
            <person name="Hadfield M.G."/>
        </authorList>
    </citation>
    <scope>NUCLEOTIDE SEQUENCE [LARGE SCALE GENOMIC DNA]</scope>
    <source>
        <strain evidence="3">H3</strain>
    </source>
</reference>
<dbReference type="AlphaFoldDB" id="A0A3E0TXZ4"/>
<dbReference type="Gene3D" id="3.30.70.100">
    <property type="match status" value="1"/>
</dbReference>
<sequence length="140" mass="16374">MYLVRLIYASRKPRDIVDDSINDILVSARKHNSANSITGLLCFNRKYFLQCIEGSRKKVNETYQRILKDERHEDIIMLDYCEIIKREFTDWSMGYIPDSSLTHDINLKFSGSSEFDPFEMSGESAHQMMLELKEQVPVVD</sequence>
<dbReference type="InterPro" id="IPR036046">
    <property type="entry name" value="Acylphosphatase-like_dom_sf"/>
</dbReference>
<proteinExistence type="predicted"/>
<keyword evidence="3" id="KW-1185">Reference proteome</keyword>
<protein>
    <submittedName>
        <fullName evidence="2">BLUF domain-containing protein</fullName>
    </submittedName>
</protein>
<gene>
    <name evidence="2" type="ORF">DXX94_00555</name>
</gene>
<comment type="caution">
    <text evidence="2">The sequence shown here is derived from an EMBL/GenBank/DDBJ whole genome shotgun (WGS) entry which is preliminary data.</text>
</comment>
<dbReference type="Proteomes" id="UP000256899">
    <property type="component" value="Unassembled WGS sequence"/>
</dbReference>
<evidence type="ECO:0000313" key="3">
    <source>
        <dbReference type="Proteomes" id="UP000256899"/>
    </source>
</evidence>
<dbReference type="SUPFAM" id="SSF54975">
    <property type="entry name" value="Acylphosphatase/BLUF domain-like"/>
    <property type="match status" value="1"/>
</dbReference>
<name>A0A3E0TXZ4_9GAMM</name>
<evidence type="ECO:0000259" key="1">
    <source>
        <dbReference type="PROSITE" id="PS50925"/>
    </source>
</evidence>
<feature type="domain" description="BLUF" evidence="1">
    <location>
        <begin position="3"/>
        <end position="94"/>
    </location>
</feature>
<dbReference type="Pfam" id="PF04940">
    <property type="entry name" value="BLUF"/>
    <property type="match status" value="1"/>
</dbReference>